<keyword evidence="8" id="KW-0800">Toxin</keyword>
<dbReference type="InterPro" id="IPR029060">
    <property type="entry name" value="PIN-like_dom_sf"/>
</dbReference>
<gene>
    <name evidence="8" type="primary">vapC</name>
    <name evidence="10" type="ORF">A4G28_02870</name>
</gene>
<dbReference type="GO" id="GO:0004540">
    <property type="term" value="F:RNA nuclease activity"/>
    <property type="evidence" value="ECO:0007669"/>
    <property type="project" value="InterPro"/>
</dbReference>
<comment type="cofactor">
    <cofactor evidence="1 8">
        <name>Mg(2+)</name>
        <dbReference type="ChEBI" id="CHEBI:18420"/>
    </cofactor>
</comment>
<keyword evidence="3 8" id="KW-0540">Nuclease</keyword>
<dbReference type="GO" id="GO:0000287">
    <property type="term" value="F:magnesium ion binding"/>
    <property type="evidence" value="ECO:0007669"/>
    <property type="project" value="UniProtKB-UniRule"/>
</dbReference>
<dbReference type="PANTHER" id="PTHR33653">
    <property type="entry name" value="RIBONUCLEASE VAPC2"/>
    <property type="match status" value="1"/>
</dbReference>
<feature type="binding site" evidence="8">
    <location>
        <position position="23"/>
    </location>
    <ligand>
        <name>Mg(2+)</name>
        <dbReference type="ChEBI" id="CHEBI:18420"/>
    </ligand>
</feature>
<dbReference type="InterPro" id="IPR002716">
    <property type="entry name" value="PIN_dom"/>
</dbReference>
<dbReference type="PANTHER" id="PTHR33653:SF1">
    <property type="entry name" value="RIBONUCLEASE VAPC2"/>
    <property type="match status" value="1"/>
</dbReference>
<dbReference type="HAMAP" id="MF_00265">
    <property type="entry name" value="VapC_Nob1"/>
    <property type="match status" value="1"/>
</dbReference>
<protein>
    <recommendedName>
        <fullName evidence="8">Ribonuclease VapC</fullName>
        <shortName evidence="8">RNase VapC</shortName>
        <ecNumber evidence="8">3.1.-.-</ecNumber>
    </recommendedName>
    <alternativeName>
        <fullName evidence="8">Toxin VapC</fullName>
    </alternativeName>
</protein>
<sequence length="147" mass="15685">MGWFPRRSRLVAEAAGAAQGLVDTSVVIDLDHIDAGQLPRELAVSALTMAELAAGPHATGDTAERARRQDRLQRAEATFDPLPFDGEAARAYGRIYAAIVATGRKARGPRAVDLLIAATALAVNLPLYTRNVDDFRGIDHLLAVVSV</sequence>
<name>A0A163XBV3_9MYCO</name>
<dbReference type="Gene3D" id="3.40.50.1010">
    <property type="entry name" value="5'-nuclease"/>
    <property type="match status" value="1"/>
</dbReference>
<dbReference type="Proteomes" id="UP000077342">
    <property type="component" value="Unassembled WGS sequence"/>
</dbReference>
<evidence type="ECO:0000256" key="6">
    <source>
        <dbReference type="ARBA" id="ARBA00022842"/>
    </source>
</evidence>
<keyword evidence="6 8" id="KW-0460">Magnesium</keyword>
<reference evidence="11" key="1">
    <citation type="submission" date="2016-04" db="EMBL/GenBank/DDBJ databases">
        <authorList>
            <person name="Strapagiel D."/>
            <person name="Borowka P."/>
            <person name="Marciniak B."/>
            <person name="Bakula Z."/>
            <person name="Van Ingen J."/>
            <person name="Safianowska A."/>
            <person name="Dziadek J."/>
            <person name="Jagielski T."/>
        </authorList>
    </citation>
    <scope>NUCLEOTIDE SEQUENCE [LARGE SCALE GENOMIC DNA]</scope>
    <source>
        <strain evidence="11">1010001458</strain>
    </source>
</reference>
<keyword evidence="5 8" id="KW-0378">Hydrolase</keyword>
<keyword evidence="2 8" id="KW-1277">Toxin-antitoxin system</keyword>
<evidence type="ECO:0000259" key="9">
    <source>
        <dbReference type="Pfam" id="PF01850"/>
    </source>
</evidence>
<dbReference type="InterPro" id="IPR022907">
    <property type="entry name" value="VapC_family"/>
</dbReference>
<dbReference type="EMBL" id="LWCI01000141">
    <property type="protein sequence ID" value="KZS59212.1"/>
    <property type="molecule type" value="Genomic_DNA"/>
</dbReference>
<keyword evidence="11" id="KW-1185">Reference proteome</keyword>
<evidence type="ECO:0000313" key="11">
    <source>
        <dbReference type="Proteomes" id="UP000077342"/>
    </source>
</evidence>
<evidence type="ECO:0000256" key="3">
    <source>
        <dbReference type="ARBA" id="ARBA00022722"/>
    </source>
</evidence>
<dbReference type="CDD" id="cd18732">
    <property type="entry name" value="PIN_MtVapC4-C5_like"/>
    <property type="match status" value="1"/>
</dbReference>
<dbReference type="GO" id="GO:0016787">
    <property type="term" value="F:hydrolase activity"/>
    <property type="evidence" value="ECO:0007669"/>
    <property type="project" value="UniProtKB-KW"/>
</dbReference>
<evidence type="ECO:0000256" key="4">
    <source>
        <dbReference type="ARBA" id="ARBA00022723"/>
    </source>
</evidence>
<evidence type="ECO:0000256" key="1">
    <source>
        <dbReference type="ARBA" id="ARBA00001946"/>
    </source>
</evidence>
<accession>A0A163XBV3</accession>
<dbReference type="EC" id="3.1.-.-" evidence="8"/>
<dbReference type="AlphaFoldDB" id="A0A163XBV3"/>
<organism evidence="10 11">
    <name type="scientific">Mycobacterium ostraviense</name>
    <dbReference type="NCBI Taxonomy" id="2738409"/>
    <lineage>
        <taxon>Bacteria</taxon>
        <taxon>Bacillati</taxon>
        <taxon>Actinomycetota</taxon>
        <taxon>Actinomycetes</taxon>
        <taxon>Mycobacteriales</taxon>
        <taxon>Mycobacteriaceae</taxon>
        <taxon>Mycobacterium</taxon>
    </lineage>
</organism>
<keyword evidence="4 8" id="KW-0479">Metal-binding</keyword>
<evidence type="ECO:0000313" key="10">
    <source>
        <dbReference type="EMBL" id="KZS59212.1"/>
    </source>
</evidence>
<dbReference type="Pfam" id="PF01850">
    <property type="entry name" value="PIN"/>
    <property type="match status" value="1"/>
</dbReference>
<feature type="domain" description="PIN" evidence="9">
    <location>
        <begin position="21"/>
        <end position="139"/>
    </location>
</feature>
<comment type="function">
    <text evidence="8">Toxic component of a toxin-antitoxin (TA) system. An RNase.</text>
</comment>
<dbReference type="InterPro" id="IPR050556">
    <property type="entry name" value="Type_II_TA_system_RNase"/>
</dbReference>
<dbReference type="GO" id="GO:0090729">
    <property type="term" value="F:toxin activity"/>
    <property type="evidence" value="ECO:0007669"/>
    <property type="project" value="UniProtKB-KW"/>
</dbReference>
<dbReference type="SUPFAM" id="SSF88723">
    <property type="entry name" value="PIN domain-like"/>
    <property type="match status" value="1"/>
</dbReference>
<comment type="similarity">
    <text evidence="7 8">Belongs to the PINc/VapC protein family.</text>
</comment>
<comment type="caution">
    <text evidence="10">The sequence shown here is derived from an EMBL/GenBank/DDBJ whole genome shotgun (WGS) entry which is preliminary data.</text>
</comment>
<evidence type="ECO:0000256" key="5">
    <source>
        <dbReference type="ARBA" id="ARBA00022801"/>
    </source>
</evidence>
<evidence type="ECO:0000256" key="7">
    <source>
        <dbReference type="ARBA" id="ARBA00038093"/>
    </source>
</evidence>
<feature type="binding site" evidence="8">
    <location>
        <position position="113"/>
    </location>
    <ligand>
        <name>Mg(2+)</name>
        <dbReference type="ChEBI" id="CHEBI:18420"/>
    </ligand>
</feature>
<evidence type="ECO:0000256" key="2">
    <source>
        <dbReference type="ARBA" id="ARBA00022649"/>
    </source>
</evidence>
<proteinExistence type="inferred from homology"/>
<evidence type="ECO:0000256" key="8">
    <source>
        <dbReference type="HAMAP-Rule" id="MF_00265"/>
    </source>
</evidence>